<dbReference type="InterPro" id="IPR002646">
    <property type="entry name" value="PolA_pol_head_dom"/>
</dbReference>
<proteinExistence type="inferred from homology"/>
<comment type="similarity">
    <text evidence="8">Belongs to the tRNA nucleotidyltransferase/poly(A) polymerase family.</text>
</comment>
<dbReference type="GO" id="GO:0000049">
    <property type="term" value="F:tRNA binding"/>
    <property type="evidence" value="ECO:0007669"/>
    <property type="project" value="TreeGrafter"/>
</dbReference>
<evidence type="ECO:0000256" key="7">
    <source>
        <dbReference type="ARBA" id="ARBA00022842"/>
    </source>
</evidence>
<evidence type="ECO:0000256" key="2">
    <source>
        <dbReference type="ARBA" id="ARBA00022679"/>
    </source>
</evidence>
<evidence type="ECO:0000313" key="12">
    <source>
        <dbReference type="Proteomes" id="UP000308838"/>
    </source>
</evidence>
<protein>
    <submittedName>
        <fullName evidence="11">CCA tRNA nucleotidyltransferase</fullName>
    </submittedName>
</protein>
<dbReference type="Gene3D" id="3.30.460.10">
    <property type="entry name" value="Beta Polymerase, domain 2"/>
    <property type="match status" value="1"/>
</dbReference>
<evidence type="ECO:0000256" key="5">
    <source>
        <dbReference type="ARBA" id="ARBA00022723"/>
    </source>
</evidence>
<feature type="domain" description="Poly A polymerase head" evidence="9">
    <location>
        <begin position="28"/>
        <end position="148"/>
    </location>
</feature>
<sequence>MQISKIDLKNNSDLAFIANFLKPYTQRAYLVGGSVRDMLLGLELFDYDIEIYDIDAKQFDAIMQKLGAKGFGKSFFVYKFKNFDLALARTENKISYGHTGFEVKICNDEKLGAKRRDFTINALMINIFSGEFLDFYNGLQDLKQGILRHIDEKSFQEDSLRILRAIVFASRFDFKIANETLNLMQNMDIKDLSQDRINIELYKFFKSSKLEVGYKYLQELHLEKEIFDFKSDFKSLEFQNLLKEARKIIKDEALFLYLYLNFFELDKEVFFKKTKLKKEYLKKVNQVFYLDDIDDFELARIAFDMPLKKWLGLWNEKRVEQAKKLKLYENKFESKIVTQDLINIGFFGKALGIKLQEVRENELKEYIKNIKINLFR</sequence>
<keyword evidence="2 8" id="KW-0808">Transferase</keyword>
<dbReference type="SUPFAM" id="SSF81301">
    <property type="entry name" value="Nucleotidyltransferase"/>
    <property type="match status" value="1"/>
</dbReference>
<keyword evidence="5" id="KW-0479">Metal-binding</keyword>
<dbReference type="PANTHER" id="PTHR46173:SF1">
    <property type="entry name" value="CCA TRNA NUCLEOTIDYLTRANSFERASE 1, MITOCHONDRIAL"/>
    <property type="match status" value="1"/>
</dbReference>
<dbReference type="Proteomes" id="UP000308838">
    <property type="component" value="Unassembled WGS sequence"/>
</dbReference>
<feature type="domain" description="tRNA nucleotidyltransferase/poly(A) polymerase RNA and SrmB- binding" evidence="10">
    <location>
        <begin position="173"/>
        <end position="227"/>
    </location>
</feature>
<dbReference type="GO" id="GO:0008033">
    <property type="term" value="P:tRNA processing"/>
    <property type="evidence" value="ECO:0007669"/>
    <property type="project" value="UniProtKB-KW"/>
</dbReference>
<keyword evidence="3" id="KW-0819">tRNA processing</keyword>
<dbReference type="InterPro" id="IPR050264">
    <property type="entry name" value="Bact_CCA-adding_enz_type3_sf"/>
</dbReference>
<evidence type="ECO:0000256" key="1">
    <source>
        <dbReference type="ARBA" id="ARBA00001946"/>
    </source>
</evidence>
<dbReference type="SUPFAM" id="SSF81891">
    <property type="entry name" value="Poly A polymerase C-terminal region-like"/>
    <property type="match status" value="1"/>
</dbReference>
<dbReference type="PANTHER" id="PTHR46173">
    <property type="entry name" value="CCA TRNA NUCLEOTIDYLTRANSFERASE 1, MITOCHONDRIAL"/>
    <property type="match status" value="1"/>
</dbReference>
<keyword evidence="4" id="KW-0548">Nucleotidyltransferase</keyword>
<evidence type="ECO:0000259" key="10">
    <source>
        <dbReference type="Pfam" id="PF12627"/>
    </source>
</evidence>
<dbReference type="Gene3D" id="1.10.3090.10">
    <property type="entry name" value="cca-adding enzyme, domain 2"/>
    <property type="match status" value="1"/>
</dbReference>
<accession>A0A4U7BIU3</accession>
<dbReference type="InterPro" id="IPR043519">
    <property type="entry name" value="NT_sf"/>
</dbReference>
<comment type="cofactor">
    <cofactor evidence="1">
        <name>Mg(2+)</name>
        <dbReference type="ChEBI" id="CHEBI:18420"/>
    </cofactor>
</comment>
<dbReference type="RefSeq" id="WP_137621094.1">
    <property type="nucleotide sequence ID" value="NZ_NXLZ01000012.1"/>
</dbReference>
<evidence type="ECO:0000259" key="9">
    <source>
        <dbReference type="Pfam" id="PF01743"/>
    </source>
</evidence>
<keyword evidence="12" id="KW-1185">Reference proteome</keyword>
<evidence type="ECO:0000256" key="4">
    <source>
        <dbReference type="ARBA" id="ARBA00022695"/>
    </source>
</evidence>
<dbReference type="Pfam" id="PF12627">
    <property type="entry name" value="PolyA_pol_RNAbd"/>
    <property type="match status" value="1"/>
</dbReference>
<dbReference type="GO" id="GO:0000166">
    <property type="term" value="F:nucleotide binding"/>
    <property type="evidence" value="ECO:0007669"/>
    <property type="project" value="UniProtKB-KW"/>
</dbReference>
<dbReference type="Pfam" id="PF01743">
    <property type="entry name" value="PolyA_pol"/>
    <property type="match status" value="1"/>
</dbReference>
<keyword evidence="8" id="KW-0694">RNA-binding</keyword>
<reference evidence="11 12" key="1">
    <citation type="submission" date="2018-05" db="EMBL/GenBank/DDBJ databases">
        <title>Novel Campyloabacter and Helicobacter Species and Strains.</title>
        <authorList>
            <person name="Mannion A.J."/>
            <person name="Shen Z."/>
            <person name="Fox J.G."/>
        </authorList>
    </citation>
    <scope>NUCLEOTIDE SEQUENCE [LARGE SCALE GENOMIC DNA]</scope>
    <source>
        <strain evidence="12">MIT17-664</strain>
    </source>
</reference>
<evidence type="ECO:0000256" key="3">
    <source>
        <dbReference type="ARBA" id="ARBA00022694"/>
    </source>
</evidence>
<dbReference type="OrthoDB" id="9805698at2"/>
<gene>
    <name evidence="11" type="ORF">CQA69_07150</name>
</gene>
<dbReference type="CDD" id="cd05398">
    <property type="entry name" value="NT_ClassII-CCAase"/>
    <property type="match status" value="1"/>
</dbReference>
<dbReference type="AlphaFoldDB" id="A0A4U7BIU3"/>
<name>A0A4U7BIU3_9BACT</name>
<evidence type="ECO:0000256" key="8">
    <source>
        <dbReference type="RuleBase" id="RU003953"/>
    </source>
</evidence>
<dbReference type="InterPro" id="IPR032828">
    <property type="entry name" value="PolyA_RNA-bd"/>
</dbReference>
<keyword evidence="6" id="KW-0547">Nucleotide-binding</keyword>
<organism evidence="11 12">
    <name type="scientific">Campylobacter estrildidarum</name>
    <dbReference type="NCBI Taxonomy" id="2510189"/>
    <lineage>
        <taxon>Bacteria</taxon>
        <taxon>Pseudomonadati</taxon>
        <taxon>Campylobacterota</taxon>
        <taxon>Epsilonproteobacteria</taxon>
        <taxon>Campylobacterales</taxon>
        <taxon>Campylobacteraceae</taxon>
        <taxon>Campylobacter</taxon>
    </lineage>
</organism>
<dbReference type="GO" id="GO:0046872">
    <property type="term" value="F:metal ion binding"/>
    <property type="evidence" value="ECO:0007669"/>
    <property type="project" value="UniProtKB-KW"/>
</dbReference>
<dbReference type="EMBL" id="NXLZ01000012">
    <property type="protein sequence ID" value="TKX29940.1"/>
    <property type="molecule type" value="Genomic_DNA"/>
</dbReference>
<evidence type="ECO:0000313" key="11">
    <source>
        <dbReference type="EMBL" id="TKX29940.1"/>
    </source>
</evidence>
<keyword evidence="7" id="KW-0460">Magnesium</keyword>
<comment type="caution">
    <text evidence="11">The sequence shown here is derived from an EMBL/GenBank/DDBJ whole genome shotgun (WGS) entry which is preliminary data.</text>
</comment>
<dbReference type="GO" id="GO:0016779">
    <property type="term" value="F:nucleotidyltransferase activity"/>
    <property type="evidence" value="ECO:0007669"/>
    <property type="project" value="UniProtKB-KW"/>
</dbReference>
<evidence type="ECO:0000256" key="6">
    <source>
        <dbReference type="ARBA" id="ARBA00022741"/>
    </source>
</evidence>